<sequence>MNGADPRGSQQGTDERIARTDDRAARVTGRPARRWRLWLARATAAVVNTAVVGWLLLVVLPEVGDLPEAGELLREQVGARDVSLLAGLMVLHVVTFAGILLAALPSVRFLPALGIRLLTGGMSKVLPLGPALAAGTLGALLHRRGFSADVASRTVVVTGVWNLVTKLALPVVGVVAVLVSGAGGEGRPVLVVLGATAGLLLTLLVIRLLLTDGVARVLARLLRRPVDLFGRMVRRAPPEDLLSWLLAFQEATATALRTRWASLAGWSLAHHATHVVLLWVALHVVAGTGGPQANGAQVLAVMSIGYLLTGLPIAPGGLGALDVVVVAGLGLAGEDPGVATAAVALYRLATYAVYAPSVALAWPVWRHLNRRTGEASSAAADAVQAPRAG</sequence>
<keyword evidence="9" id="KW-1185">Reference proteome</keyword>
<evidence type="ECO:0000256" key="3">
    <source>
        <dbReference type="ARBA" id="ARBA00022692"/>
    </source>
</evidence>
<evidence type="ECO:0000256" key="2">
    <source>
        <dbReference type="ARBA" id="ARBA00022475"/>
    </source>
</evidence>
<feature type="transmembrane region" description="Helical" evidence="7">
    <location>
        <begin position="298"/>
        <end position="318"/>
    </location>
</feature>
<feature type="transmembrane region" description="Helical" evidence="7">
    <location>
        <begin position="38"/>
        <end position="60"/>
    </location>
</feature>
<dbReference type="PANTHER" id="PTHR39087">
    <property type="entry name" value="UPF0104 MEMBRANE PROTEIN MJ1595"/>
    <property type="match status" value="1"/>
</dbReference>
<reference evidence="8 9" key="1">
    <citation type="submission" date="2019-01" db="EMBL/GenBank/DDBJ databases">
        <title>Egibacter rhizosphaerae EGI 80759T.</title>
        <authorList>
            <person name="Chen D.-D."/>
            <person name="Tian Y."/>
            <person name="Jiao J.-Y."/>
            <person name="Zhang X.-T."/>
            <person name="Zhang Y.-G."/>
            <person name="Zhang Y."/>
            <person name="Xiao M."/>
            <person name="Shu W.-S."/>
            <person name="Li W.-J."/>
        </authorList>
    </citation>
    <scope>NUCLEOTIDE SEQUENCE [LARGE SCALE GENOMIC DNA]</scope>
    <source>
        <strain evidence="8 9">EGI 80759</strain>
    </source>
</reference>
<feature type="region of interest" description="Disordered" evidence="6">
    <location>
        <begin position="1"/>
        <end position="24"/>
    </location>
</feature>
<feature type="transmembrane region" description="Helical" evidence="7">
    <location>
        <begin position="82"/>
        <end position="104"/>
    </location>
</feature>
<dbReference type="InterPro" id="IPR022791">
    <property type="entry name" value="L-PG_synthase/AglD"/>
</dbReference>
<keyword evidence="4 7" id="KW-1133">Transmembrane helix</keyword>
<name>A0A411YC18_9ACTN</name>
<evidence type="ECO:0000256" key="4">
    <source>
        <dbReference type="ARBA" id="ARBA00022989"/>
    </source>
</evidence>
<evidence type="ECO:0000256" key="7">
    <source>
        <dbReference type="SAM" id="Phobius"/>
    </source>
</evidence>
<dbReference type="Pfam" id="PF03706">
    <property type="entry name" value="LPG_synthase_TM"/>
    <property type="match status" value="1"/>
</dbReference>
<gene>
    <name evidence="8" type="ORF">ER308_03415</name>
</gene>
<evidence type="ECO:0000256" key="6">
    <source>
        <dbReference type="SAM" id="MobiDB-lite"/>
    </source>
</evidence>
<dbReference type="PANTHER" id="PTHR39087:SF2">
    <property type="entry name" value="UPF0104 MEMBRANE PROTEIN MJ1595"/>
    <property type="match status" value="1"/>
</dbReference>
<proteinExistence type="predicted"/>
<protein>
    <submittedName>
        <fullName evidence="8">Flippase-like domain-containing protein</fullName>
    </submittedName>
</protein>
<keyword evidence="2" id="KW-1003">Cell membrane</keyword>
<feature type="compositionally biased region" description="Basic and acidic residues" evidence="6">
    <location>
        <begin position="13"/>
        <end position="24"/>
    </location>
</feature>
<keyword evidence="5 7" id="KW-0472">Membrane</keyword>
<feature type="transmembrane region" description="Helical" evidence="7">
    <location>
        <begin position="268"/>
        <end position="286"/>
    </location>
</feature>
<dbReference type="Proteomes" id="UP000291469">
    <property type="component" value="Chromosome"/>
</dbReference>
<organism evidence="8 9">
    <name type="scientific">Egibacter rhizosphaerae</name>
    <dbReference type="NCBI Taxonomy" id="1670831"/>
    <lineage>
        <taxon>Bacteria</taxon>
        <taxon>Bacillati</taxon>
        <taxon>Actinomycetota</taxon>
        <taxon>Nitriliruptoria</taxon>
        <taxon>Egibacterales</taxon>
        <taxon>Egibacteraceae</taxon>
        <taxon>Egibacter</taxon>
    </lineage>
</organism>
<feature type="transmembrane region" description="Helical" evidence="7">
    <location>
        <begin position="125"/>
        <end position="143"/>
    </location>
</feature>
<feature type="transmembrane region" description="Helical" evidence="7">
    <location>
        <begin position="189"/>
        <end position="210"/>
    </location>
</feature>
<dbReference type="EMBL" id="CP036402">
    <property type="protein sequence ID" value="QBI18697.1"/>
    <property type="molecule type" value="Genomic_DNA"/>
</dbReference>
<feature type="transmembrane region" description="Helical" evidence="7">
    <location>
        <begin position="163"/>
        <end position="182"/>
    </location>
</feature>
<evidence type="ECO:0000256" key="5">
    <source>
        <dbReference type="ARBA" id="ARBA00023136"/>
    </source>
</evidence>
<keyword evidence="3 7" id="KW-0812">Transmembrane</keyword>
<comment type="subcellular location">
    <subcellularLocation>
        <location evidence="1">Cell membrane</location>
        <topology evidence="1">Multi-pass membrane protein</topology>
    </subcellularLocation>
</comment>
<feature type="transmembrane region" description="Helical" evidence="7">
    <location>
        <begin position="338"/>
        <end position="362"/>
    </location>
</feature>
<evidence type="ECO:0000256" key="1">
    <source>
        <dbReference type="ARBA" id="ARBA00004651"/>
    </source>
</evidence>
<dbReference type="KEGG" id="erz:ER308_03415"/>
<accession>A0A411YC18</accession>
<evidence type="ECO:0000313" key="8">
    <source>
        <dbReference type="EMBL" id="QBI18697.1"/>
    </source>
</evidence>
<evidence type="ECO:0000313" key="9">
    <source>
        <dbReference type="Proteomes" id="UP000291469"/>
    </source>
</evidence>
<dbReference type="GO" id="GO:0005886">
    <property type="term" value="C:plasma membrane"/>
    <property type="evidence" value="ECO:0007669"/>
    <property type="project" value="UniProtKB-SubCell"/>
</dbReference>
<dbReference type="AlphaFoldDB" id="A0A411YC18"/>